<dbReference type="Pfam" id="PF00924">
    <property type="entry name" value="MS_channel_2nd"/>
    <property type="match status" value="1"/>
</dbReference>
<reference evidence="12" key="1">
    <citation type="submission" date="2015-05" db="EMBL/GenBank/DDBJ databases">
        <authorList>
            <person name="Manzano-Marin A."/>
        </authorList>
    </citation>
    <scope>NUCLEOTIDE SEQUENCE [LARGE SCALE GENOMIC DNA]</scope>
    <source>
        <strain evidence="12">officinalis</strain>
    </source>
</reference>
<keyword evidence="6 7" id="KW-0472">Membrane</keyword>
<dbReference type="InterPro" id="IPR045275">
    <property type="entry name" value="MscS_archaea/bacteria_type"/>
</dbReference>
<evidence type="ECO:0000313" key="11">
    <source>
        <dbReference type="EMBL" id="CRK85764.1"/>
    </source>
</evidence>
<dbReference type="InterPro" id="IPR006685">
    <property type="entry name" value="MscS_channel_2nd"/>
</dbReference>
<keyword evidence="12" id="KW-1185">Reference proteome</keyword>
<keyword evidence="7" id="KW-0407">Ion channel</keyword>
<evidence type="ECO:0000313" key="12">
    <source>
        <dbReference type="Proteomes" id="UP000242301"/>
    </source>
</evidence>
<dbReference type="InterPro" id="IPR049278">
    <property type="entry name" value="MS_channel_C"/>
</dbReference>
<feature type="domain" description="Mechanosensitive ion channel MscS C-terminal" evidence="9">
    <location>
        <begin position="186"/>
        <end position="264"/>
    </location>
</feature>
<comment type="caution">
    <text evidence="7">Lacks conserved residue(s) required for the propagation of feature annotation.</text>
</comment>
<dbReference type="Pfam" id="PF21088">
    <property type="entry name" value="MS_channel_1st"/>
    <property type="match status" value="1"/>
</dbReference>
<comment type="subunit">
    <text evidence="7">Homoheptamer.</text>
</comment>
<keyword evidence="3" id="KW-1003">Cell membrane</keyword>
<keyword evidence="7" id="KW-0997">Cell inner membrane</keyword>
<dbReference type="Gene3D" id="1.10.287.1260">
    <property type="match status" value="1"/>
</dbReference>
<gene>
    <name evidence="11" type="primary">mscS</name>
    <name evidence="11" type="ORF">SOFFGTOCOR_0343A</name>
</gene>
<dbReference type="Pfam" id="PF21082">
    <property type="entry name" value="MS_channel_3rd"/>
    <property type="match status" value="1"/>
</dbReference>
<dbReference type="SUPFAM" id="SSF82861">
    <property type="entry name" value="Mechanosensitive channel protein MscS (YggB), transmembrane region"/>
    <property type="match status" value="1"/>
</dbReference>
<keyword evidence="5 7" id="KW-1133">Transmembrane helix</keyword>
<evidence type="ECO:0000256" key="5">
    <source>
        <dbReference type="ARBA" id="ARBA00022989"/>
    </source>
</evidence>
<feature type="transmembrane region" description="Helical" evidence="7">
    <location>
        <begin position="22"/>
        <end position="43"/>
    </location>
</feature>
<dbReference type="SUPFAM" id="SSF50182">
    <property type="entry name" value="Sm-like ribonucleoproteins"/>
    <property type="match status" value="1"/>
</dbReference>
<dbReference type="EMBL" id="CVRF01000003">
    <property type="protein sequence ID" value="CRK85764.1"/>
    <property type="molecule type" value="Genomic_DNA"/>
</dbReference>
<dbReference type="InterPro" id="IPR023408">
    <property type="entry name" value="MscS_beta-dom_sf"/>
</dbReference>
<sequence length="269" mass="30861">MNNIINTVYNITSWILINQDLFIKYIIKIILGIVIIFTGIFFAKFIEHNINRILTIKKIDSTINYFLSSFIRYAIITFFLITFLNNFGIQTTSIVAIIGAASLAICLALQNSLSNIAAGILLIIFKPLKIGEYVIINGAEGIVQNIQIFSTTLKTDNDRIIFIPNNKIINNNIINITREPNKRQDIIISVSYYSDNFTIKKILSEIINADKRIQHNKDVIIRLNNISQSSLDYLVRFWTTNNNSLPVYWDLLEHFKYALDIYGVTIQSK</sequence>
<dbReference type="AlphaFoldDB" id="A0A0M6W792"/>
<comment type="subcellular location">
    <subcellularLocation>
        <location evidence="7">Cell inner membrane</location>
        <topology evidence="7">Multi-pass membrane protein</topology>
    </subcellularLocation>
    <subcellularLocation>
        <location evidence="1">Cell membrane</location>
        <topology evidence="1">Multi-pass membrane protein</topology>
    </subcellularLocation>
</comment>
<dbReference type="PANTHER" id="PTHR30221:SF1">
    <property type="entry name" value="SMALL-CONDUCTANCE MECHANOSENSITIVE CHANNEL"/>
    <property type="match status" value="1"/>
</dbReference>
<comment type="similarity">
    <text evidence="2 7">Belongs to the MscS (TC 1.A.23) family.</text>
</comment>
<dbReference type="InterPro" id="IPR049142">
    <property type="entry name" value="MS_channel_1st"/>
</dbReference>
<evidence type="ECO:0000256" key="3">
    <source>
        <dbReference type="ARBA" id="ARBA00022475"/>
    </source>
</evidence>
<dbReference type="GO" id="GO:0008381">
    <property type="term" value="F:mechanosensitive monoatomic ion channel activity"/>
    <property type="evidence" value="ECO:0007669"/>
    <property type="project" value="InterPro"/>
</dbReference>
<evidence type="ECO:0000259" key="9">
    <source>
        <dbReference type="Pfam" id="PF21082"/>
    </source>
</evidence>
<dbReference type="PANTHER" id="PTHR30221">
    <property type="entry name" value="SMALL-CONDUCTANCE MECHANOSENSITIVE CHANNEL"/>
    <property type="match status" value="1"/>
</dbReference>
<evidence type="ECO:0000256" key="7">
    <source>
        <dbReference type="RuleBase" id="RU369025"/>
    </source>
</evidence>
<dbReference type="InterPro" id="IPR011014">
    <property type="entry name" value="MscS_channel_TM-2"/>
</dbReference>
<protein>
    <recommendedName>
        <fullName evidence="7">Small-conductance mechanosensitive channel</fullName>
    </recommendedName>
</protein>
<organism evidence="11 12">
    <name type="scientific">Candidatus Providencia siddallii</name>
    <dbReference type="NCBI Taxonomy" id="1715285"/>
    <lineage>
        <taxon>Bacteria</taxon>
        <taxon>Pseudomonadati</taxon>
        <taxon>Pseudomonadota</taxon>
        <taxon>Gammaproteobacteria</taxon>
        <taxon>Enterobacterales</taxon>
        <taxon>Morganellaceae</taxon>
        <taxon>Providencia</taxon>
    </lineage>
</organism>
<name>A0A0M6W792_9GAMM</name>
<comment type="function">
    <text evidence="7">Mechanosensitive channel that participates in the regulation of osmotic pressure changes within the cell, opening in response to stretch forces in the membrane lipid bilayer, without the need for other proteins. Contributes to normal resistance to hypoosmotic shock. Forms an ion channel of 1.0 nanosiemens conductance with a slight preference for anions.</text>
</comment>
<dbReference type="Gene3D" id="3.30.70.100">
    <property type="match status" value="1"/>
</dbReference>
<dbReference type="SUPFAM" id="SSF82689">
    <property type="entry name" value="Mechanosensitive channel protein MscS (YggB), C-terminal domain"/>
    <property type="match status" value="1"/>
</dbReference>
<dbReference type="Pfam" id="PF05552">
    <property type="entry name" value="MS_channel_1st_1"/>
    <property type="match status" value="1"/>
</dbReference>
<dbReference type="Proteomes" id="UP000242301">
    <property type="component" value="Unassembled WGS sequence"/>
</dbReference>
<proteinExistence type="inferred from homology"/>
<evidence type="ECO:0000256" key="6">
    <source>
        <dbReference type="ARBA" id="ARBA00023136"/>
    </source>
</evidence>
<keyword evidence="7" id="KW-0406">Ion transport</keyword>
<evidence type="ECO:0000259" key="10">
    <source>
        <dbReference type="Pfam" id="PF21088"/>
    </source>
</evidence>
<feature type="transmembrane region" description="Helical" evidence="7">
    <location>
        <begin position="96"/>
        <end position="125"/>
    </location>
</feature>
<evidence type="ECO:0000259" key="8">
    <source>
        <dbReference type="Pfam" id="PF00924"/>
    </source>
</evidence>
<evidence type="ECO:0000256" key="1">
    <source>
        <dbReference type="ARBA" id="ARBA00004651"/>
    </source>
</evidence>
<keyword evidence="4 7" id="KW-0812">Transmembrane</keyword>
<dbReference type="InterPro" id="IPR008910">
    <property type="entry name" value="MSC_TM_helix"/>
</dbReference>
<keyword evidence="7" id="KW-0813">Transport</keyword>
<dbReference type="InterPro" id="IPR010920">
    <property type="entry name" value="LSM_dom_sf"/>
</dbReference>
<accession>A0A0M6W792</accession>
<dbReference type="Gene3D" id="2.30.30.60">
    <property type="match status" value="1"/>
</dbReference>
<evidence type="ECO:0000256" key="2">
    <source>
        <dbReference type="ARBA" id="ARBA00008017"/>
    </source>
</evidence>
<dbReference type="GO" id="GO:0005886">
    <property type="term" value="C:plasma membrane"/>
    <property type="evidence" value="ECO:0007669"/>
    <property type="project" value="UniProtKB-SubCell"/>
</dbReference>
<evidence type="ECO:0000256" key="4">
    <source>
        <dbReference type="ARBA" id="ARBA00022692"/>
    </source>
</evidence>
<feature type="domain" description="Mechanosensitive ion channel MscS" evidence="8">
    <location>
        <begin position="111"/>
        <end position="178"/>
    </location>
</feature>
<feature type="transmembrane region" description="Helical" evidence="7">
    <location>
        <begin position="63"/>
        <end position="84"/>
    </location>
</feature>
<feature type="domain" description="Mechanosensitive ion channel transmembrane helices 2/3" evidence="10">
    <location>
        <begin position="71"/>
        <end position="110"/>
    </location>
</feature>
<dbReference type="InterPro" id="IPR011066">
    <property type="entry name" value="MscS_channel_C_sf"/>
</dbReference>